<dbReference type="Proteomes" id="UP001186974">
    <property type="component" value="Unassembled WGS sequence"/>
</dbReference>
<proteinExistence type="predicted"/>
<keyword evidence="2" id="KW-1185">Reference proteome</keyword>
<organism evidence="1 2">
    <name type="scientific">Coniosporium uncinatum</name>
    <dbReference type="NCBI Taxonomy" id="93489"/>
    <lineage>
        <taxon>Eukaryota</taxon>
        <taxon>Fungi</taxon>
        <taxon>Dikarya</taxon>
        <taxon>Ascomycota</taxon>
        <taxon>Pezizomycotina</taxon>
        <taxon>Dothideomycetes</taxon>
        <taxon>Dothideomycetes incertae sedis</taxon>
        <taxon>Coniosporium</taxon>
    </lineage>
</organism>
<gene>
    <name evidence="1" type="ORF">LTS18_000370</name>
</gene>
<feature type="non-terminal residue" evidence="1">
    <location>
        <position position="128"/>
    </location>
</feature>
<protein>
    <submittedName>
        <fullName evidence="1">Uncharacterized protein</fullName>
    </submittedName>
</protein>
<comment type="caution">
    <text evidence="1">The sequence shown here is derived from an EMBL/GenBank/DDBJ whole genome shotgun (WGS) entry which is preliminary data.</text>
</comment>
<feature type="non-terminal residue" evidence="1">
    <location>
        <position position="1"/>
    </location>
</feature>
<dbReference type="EMBL" id="JAWDJW010005132">
    <property type="protein sequence ID" value="KAK3069293.1"/>
    <property type="molecule type" value="Genomic_DNA"/>
</dbReference>
<evidence type="ECO:0000313" key="1">
    <source>
        <dbReference type="EMBL" id="KAK3069293.1"/>
    </source>
</evidence>
<name>A0ACC3DG65_9PEZI</name>
<evidence type="ECO:0000313" key="2">
    <source>
        <dbReference type="Proteomes" id="UP001186974"/>
    </source>
</evidence>
<reference evidence="1" key="1">
    <citation type="submission" date="2024-09" db="EMBL/GenBank/DDBJ databases">
        <title>Black Yeasts Isolated from many extreme environments.</title>
        <authorList>
            <person name="Coleine C."/>
            <person name="Stajich J.E."/>
            <person name="Selbmann L."/>
        </authorList>
    </citation>
    <scope>NUCLEOTIDE SEQUENCE</scope>
    <source>
        <strain evidence="1">CCFEE 5737</strain>
    </source>
</reference>
<sequence length="128" mass="13808">AIVYDGICTARRYRPERYDSCHATLTSSNFVPVGSSETTSSTTARGPDRNQDSVASNADMCASSPHHRDISAAEHEVLPTSYTVDVGSAILRTLAAVHPPTEPPILGHQPRGPPLRPSLQYRLCTIPL</sequence>
<accession>A0ACC3DG65</accession>